<dbReference type="Gene3D" id="1.20.5.500">
    <property type="entry name" value="Single helix bin"/>
    <property type="match status" value="1"/>
</dbReference>
<dbReference type="SUPFAM" id="SSF64593">
    <property type="entry name" value="Intermediate filament protein, coiled coil region"/>
    <property type="match status" value="2"/>
</dbReference>
<keyword evidence="1" id="KW-0403">Intermediate filament</keyword>
<dbReference type="PROSITE" id="PS51841">
    <property type="entry name" value="LTD"/>
    <property type="match status" value="1"/>
</dbReference>
<evidence type="ECO:0000256" key="1">
    <source>
        <dbReference type="ARBA" id="ARBA00022754"/>
    </source>
</evidence>
<organism evidence="7 8">
    <name type="scientific">Caenorhabditis remanei</name>
    <name type="common">Caenorhabditis vulgaris</name>
    <dbReference type="NCBI Taxonomy" id="31234"/>
    <lineage>
        <taxon>Eukaryota</taxon>
        <taxon>Metazoa</taxon>
        <taxon>Ecdysozoa</taxon>
        <taxon>Nematoda</taxon>
        <taxon>Chromadorea</taxon>
        <taxon>Rhabditida</taxon>
        <taxon>Rhabditina</taxon>
        <taxon>Rhabditomorpha</taxon>
        <taxon>Rhabditoidea</taxon>
        <taxon>Rhabditidae</taxon>
        <taxon>Peloderinae</taxon>
        <taxon>Caenorhabditis</taxon>
    </lineage>
</organism>
<evidence type="ECO:0000313" key="8">
    <source>
        <dbReference type="Proteomes" id="UP000216624"/>
    </source>
</evidence>
<gene>
    <name evidence="7" type="ORF">FL82_02260</name>
    <name evidence="6" type="ORF">GCK72_025230</name>
</gene>
<comment type="caution">
    <text evidence="7">The sequence shown here is derived from an EMBL/GenBank/DDBJ whole genome shotgun (WGS) entry which is preliminary data.</text>
</comment>
<dbReference type="PANTHER" id="PTHR45721">
    <property type="entry name" value="LAMIN DM0-RELATED"/>
    <property type="match status" value="1"/>
</dbReference>
<proteinExistence type="predicted"/>
<dbReference type="Pfam" id="PF00932">
    <property type="entry name" value="LTD"/>
    <property type="match status" value="1"/>
</dbReference>
<dbReference type="EMBL" id="WUAV01000006">
    <property type="protein sequence ID" value="KAF1748763.1"/>
    <property type="molecule type" value="Genomic_DNA"/>
</dbReference>
<protein>
    <submittedName>
        <fullName evidence="7">Uncharacterized protein</fullName>
    </submittedName>
</protein>
<dbReference type="GO" id="GO:0007097">
    <property type="term" value="P:nuclear migration"/>
    <property type="evidence" value="ECO:0007669"/>
    <property type="project" value="TreeGrafter"/>
</dbReference>
<dbReference type="AlphaFoldDB" id="A0A261BCX4"/>
<keyword evidence="8" id="KW-1185">Reference proteome</keyword>
<reference evidence="6" key="3">
    <citation type="submission" date="2019-12" db="EMBL/GenBank/DDBJ databases">
        <title>Chromosome-level assembly of the Caenorhabditis remanei genome.</title>
        <authorList>
            <person name="Teterina A.A."/>
            <person name="Willis J.H."/>
            <person name="Phillips P.C."/>
        </authorList>
    </citation>
    <scope>NUCLEOTIDE SEQUENCE [LARGE SCALE GENOMIC DNA]</scope>
    <source>
        <strain evidence="6">PX506</strain>
        <tissue evidence="6">Whole organism</tissue>
    </source>
</reference>
<reference evidence="7" key="2">
    <citation type="submission" date="2017-08" db="EMBL/GenBank/DDBJ databases">
        <authorList>
            <person name="de Groot N.N."/>
        </authorList>
    </citation>
    <scope>NUCLEOTIDE SEQUENCE [LARGE SCALE GENOMIC DNA]</scope>
    <source>
        <strain evidence="7">PX439</strain>
    </source>
</reference>
<dbReference type="Proteomes" id="UP000216624">
    <property type="component" value="Unassembled WGS sequence"/>
</dbReference>
<dbReference type="GO" id="GO:0005882">
    <property type="term" value="C:intermediate filament"/>
    <property type="evidence" value="ECO:0007669"/>
    <property type="project" value="UniProtKB-KW"/>
</dbReference>
<dbReference type="GO" id="GO:0031507">
    <property type="term" value="P:heterochromatin formation"/>
    <property type="evidence" value="ECO:0007669"/>
    <property type="project" value="TreeGrafter"/>
</dbReference>
<dbReference type="GO" id="GO:0005200">
    <property type="term" value="F:structural constituent of cytoskeleton"/>
    <property type="evidence" value="ECO:0007669"/>
    <property type="project" value="TreeGrafter"/>
</dbReference>
<dbReference type="InterPro" id="IPR039008">
    <property type="entry name" value="IF_rod_dom"/>
</dbReference>
<dbReference type="EMBL" id="NMWX01000001">
    <property type="protein sequence ID" value="OZG08171.1"/>
    <property type="molecule type" value="Genomic_DNA"/>
</dbReference>
<feature type="domain" description="IF rod" evidence="5">
    <location>
        <begin position="55"/>
        <end position="408"/>
    </location>
</feature>
<feature type="domain" description="LTD" evidence="4">
    <location>
        <begin position="462"/>
        <end position="575"/>
    </location>
</feature>
<evidence type="ECO:0000259" key="5">
    <source>
        <dbReference type="PROSITE" id="PS51842"/>
    </source>
</evidence>
<dbReference type="Pfam" id="PF00038">
    <property type="entry name" value="Filament"/>
    <property type="match status" value="2"/>
</dbReference>
<name>A0A261BCX4_CAERE</name>
<evidence type="ECO:0000256" key="2">
    <source>
        <dbReference type="ARBA" id="ARBA00023054"/>
    </source>
</evidence>
<dbReference type="PROSITE" id="PS51842">
    <property type="entry name" value="IF_ROD_2"/>
    <property type="match status" value="1"/>
</dbReference>
<dbReference type="Proteomes" id="UP000483820">
    <property type="component" value="Chromosome X"/>
</dbReference>
<reference evidence="8" key="1">
    <citation type="submission" date="2017-08" db="EMBL/GenBank/DDBJ databases">
        <authorList>
            <person name="Fierst J.L."/>
        </authorList>
    </citation>
    <scope>NUCLEOTIDE SEQUENCE [LARGE SCALE GENOMIC DNA]</scope>
    <source>
        <strain evidence="8">PX439</strain>
    </source>
</reference>
<dbReference type="GO" id="GO:0090435">
    <property type="term" value="P:protein localization to nuclear envelope"/>
    <property type="evidence" value="ECO:0007669"/>
    <property type="project" value="TreeGrafter"/>
</dbReference>
<feature type="non-terminal residue" evidence="7">
    <location>
        <position position="1"/>
    </location>
</feature>
<dbReference type="Gene3D" id="2.60.40.1260">
    <property type="entry name" value="Lamin Tail domain"/>
    <property type="match status" value="1"/>
</dbReference>
<sequence>MSKPIKPLRIVHNPVLARIIESGATNLPTGVTASGQLSILGANAAAGIRDNRDREKREIAELNNRLARYIEKVRFLEAQNRVLESDIGLFRQAAHIHSGKITVYYEAEKTSLVTLVREHDAKVSSAKQNIRKLEPEIATARKNWEMSLEHRQTVRSEKRSQMEKLSHIEAETAFVKRIINDCEEEKGHIKSEISRLRGEIKRVLAQRDKERSGFARSQSAAQDLLKKLNGTISQHEIAIREEINKARRDSTDKNRDYFHRELNLAMKEIRDQFESNTKKTRKTWDEWYKKKITDIKKTSERYTLTQTQAREEILRIRSFLNELRVKISDADTFNQQLAKRIEEMKYREEEDLRMFEHSLNEKQYATERMMDECAKLSVEVERLVENQITLRNEIAYYRKLMESAEHIRTTHQSNFVIDTPSPLMRTTSYHSHGSAFTLNVRDTQDKIVHHDNYDISNLSSINSQQFRSYSKGDVKIMEHKDESIVIENADNYKSKDLSNWKIHHYVDGALVGTFIFPIATHIHPRDKITIHSLQSSNLLDDLVAHQIYSFDFSKNTKTVLVDDADEEVGWYAHVAYSH</sequence>
<dbReference type="InterPro" id="IPR036415">
    <property type="entry name" value="Lamin_tail_dom_sf"/>
</dbReference>
<dbReference type="PANTHER" id="PTHR45721:SF14">
    <property type="entry name" value="INTERMEDIATE FILAMENT PROTEIN IFD-1"/>
    <property type="match status" value="1"/>
</dbReference>
<feature type="coiled-coil region" evidence="3">
    <location>
        <begin position="45"/>
        <end position="86"/>
    </location>
</feature>
<dbReference type="GO" id="GO:0006998">
    <property type="term" value="P:nuclear envelope organization"/>
    <property type="evidence" value="ECO:0007669"/>
    <property type="project" value="TreeGrafter"/>
</dbReference>
<evidence type="ECO:0000313" key="6">
    <source>
        <dbReference type="EMBL" id="KAF1748763.1"/>
    </source>
</evidence>
<dbReference type="GO" id="GO:0005652">
    <property type="term" value="C:nuclear lamina"/>
    <property type="evidence" value="ECO:0007669"/>
    <property type="project" value="TreeGrafter"/>
</dbReference>
<dbReference type="SUPFAM" id="SSF74853">
    <property type="entry name" value="Lamin A/C globular tail domain"/>
    <property type="match status" value="1"/>
</dbReference>
<evidence type="ECO:0000256" key="3">
    <source>
        <dbReference type="SAM" id="Coils"/>
    </source>
</evidence>
<evidence type="ECO:0000259" key="4">
    <source>
        <dbReference type="PROSITE" id="PS51841"/>
    </source>
</evidence>
<evidence type="ECO:0000313" key="7">
    <source>
        <dbReference type="EMBL" id="OZG08171.1"/>
    </source>
</evidence>
<dbReference type="SMART" id="SM01391">
    <property type="entry name" value="Filament"/>
    <property type="match status" value="1"/>
</dbReference>
<dbReference type="InterPro" id="IPR001322">
    <property type="entry name" value="Lamin_tail_dom"/>
</dbReference>
<keyword evidence="2 3" id="KW-0175">Coiled coil</keyword>
<dbReference type="GO" id="GO:0051664">
    <property type="term" value="P:nuclear pore localization"/>
    <property type="evidence" value="ECO:0007669"/>
    <property type="project" value="TreeGrafter"/>
</dbReference>
<accession>A0A261BCX4</accession>